<proteinExistence type="inferred from homology"/>
<sequence length="621" mass="65167">MQRLSLTGPHGTSPAICPLWSRPRPIHGIHTSSWTTTAPLKACQSGKRDRLITWVAPTNQSNCRASRAAVRCHSAATAVAQLDQVPEHPEALISVYWMYGVSCLIERAWKFAVPLLLSSLAGGFQLVAALGFVAPLAVALVGPLVGQTLDGIPRSAGLNMAVIGQSSLIIIGGLIMTWVMQQGPGISLRKSPVFAALLMVVMVERLTSAATEVSVERDCIPEFSGRLRQPALANSNMKLRRLDLASELVGTIGFSWTLAAFGSFRTLLAFVGLTCAALPFQLMCIRKVSALLPDQMLSTRAAAASSVARAPPPAALTRASSSGSAPLPGYNSRAPSADGNSNGFGHSPPPNFAAAGNGAVNSERIPQSSSSPRQNPEDNGGLRFPRLLRRAAGAAQQLPRVWRAYFSQPVLPASLALIMLYFNAVLSPGGLMTAFLSSLGLPGTAAASFRGACAIMGFVGTAAGRTAIARLGLLQAGMLATSLQASLLFGAWVVYKSFLAGGSIQSASGMAGMLSASALGVPLCVWLFCGLIVLSRIAFWTFDMVDAQILQTAVAAKEAASISSTEVSLCCFSEVIMLGIAIMADDPSTFGNLVTLSMGAVKSALDLTICLFDMKYDHQLW</sequence>
<feature type="transmembrane region" description="Helical" evidence="6">
    <location>
        <begin position="160"/>
        <end position="180"/>
    </location>
</feature>
<feature type="transmembrane region" description="Helical" evidence="6">
    <location>
        <begin position="471"/>
        <end position="494"/>
    </location>
</feature>
<keyword evidence="3 6" id="KW-0812">Transmembrane</keyword>
<name>A0AAW1SZA2_9CHLO</name>
<evidence type="ECO:0000256" key="7">
    <source>
        <dbReference type="SAM" id="MobiDB-lite"/>
    </source>
</evidence>
<dbReference type="PANTHER" id="PTHR11660:SF53">
    <property type="entry name" value="SOLUTE CARRIER FAMILY 40 MEMBER 3, CHLOROPLASTIC"/>
    <property type="match status" value="1"/>
</dbReference>
<feature type="transmembrane region" description="Helical" evidence="6">
    <location>
        <begin position="267"/>
        <end position="285"/>
    </location>
</feature>
<dbReference type="PANTHER" id="PTHR11660">
    <property type="entry name" value="SOLUTE CARRIER FAMILY 40 MEMBER"/>
    <property type="match status" value="1"/>
</dbReference>
<dbReference type="EMBL" id="JALJOV010000612">
    <property type="protein sequence ID" value="KAK9862395.1"/>
    <property type="molecule type" value="Genomic_DNA"/>
</dbReference>
<evidence type="ECO:0000256" key="1">
    <source>
        <dbReference type="ARBA" id="ARBA00004141"/>
    </source>
</evidence>
<evidence type="ECO:0000313" key="8">
    <source>
        <dbReference type="EMBL" id="KAK9862395.1"/>
    </source>
</evidence>
<evidence type="ECO:0000256" key="2">
    <source>
        <dbReference type="ARBA" id="ARBA00022448"/>
    </source>
</evidence>
<dbReference type="Pfam" id="PF06963">
    <property type="entry name" value="FPN1"/>
    <property type="match status" value="1"/>
</dbReference>
<keyword evidence="9" id="KW-1185">Reference proteome</keyword>
<accession>A0AAW1SZA2</accession>
<dbReference type="AlphaFoldDB" id="A0AAW1SZA2"/>
<comment type="caution">
    <text evidence="8">The sequence shown here is derived from an EMBL/GenBank/DDBJ whole genome shotgun (WGS) entry which is preliminary data.</text>
</comment>
<comment type="subcellular location">
    <subcellularLocation>
        <location evidence="1 6">Membrane</location>
        <topology evidence="1 6">Multi-pass membrane protein</topology>
    </subcellularLocation>
</comment>
<keyword evidence="4 6" id="KW-1133">Transmembrane helix</keyword>
<feature type="transmembrane region" description="Helical" evidence="6">
    <location>
        <begin position="115"/>
        <end position="140"/>
    </location>
</feature>
<feature type="transmembrane region" description="Helical" evidence="6">
    <location>
        <begin position="434"/>
        <end position="459"/>
    </location>
</feature>
<evidence type="ECO:0000256" key="4">
    <source>
        <dbReference type="ARBA" id="ARBA00022989"/>
    </source>
</evidence>
<comment type="similarity">
    <text evidence="6">Belongs to the ferroportin (FP) (TC 2.A.100) family. SLC40A subfamily.</text>
</comment>
<feature type="transmembrane region" description="Helical" evidence="6">
    <location>
        <begin position="404"/>
        <end position="422"/>
    </location>
</feature>
<gene>
    <name evidence="8" type="ORF">WJX84_011280</name>
</gene>
<dbReference type="Proteomes" id="UP001485043">
    <property type="component" value="Unassembled WGS sequence"/>
</dbReference>
<evidence type="ECO:0000256" key="5">
    <source>
        <dbReference type="ARBA" id="ARBA00023136"/>
    </source>
</evidence>
<dbReference type="InterPro" id="IPR009716">
    <property type="entry name" value="Ferroportin-1"/>
</dbReference>
<keyword evidence="5 6" id="KW-0472">Membrane</keyword>
<dbReference type="GO" id="GO:0016020">
    <property type="term" value="C:membrane"/>
    <property type="evidence" value="ECO:0007669"/>
    <property type="project" value="UniProtKB-SubCell"/>
</dbReference>
<keyword evidence="2 6" id="KW-0813">Transport</keyword>
<comment type="function">
    <text evidence="6">May be involved in iron transport and iron homeostasis.</text>
</comment>
<feature type="compositionally biased region" description="Polar residues" evidence="7">
    <location>
        <begin position="364"/>
        <end position="374"/>
    </location>
</feature>
<feature type="transmembrane region" description="Helical" evidence="6">
    <location>
        <begin position="514"/>
        <end position="534"/>
    </location>
</feature>
<evidence type="ECO:0000313" key="9">
    <source>
        <dbReference type="Proteomes" id="UP001485043"/>
    </source>
</evidence>
<feature type="compositionally biased region" description="Low complexity" evidence="7">
    <location>
        <begin position="308"/>
        <end position="322"/>
    </location>
</feature>
<evidence type="ECO:0000256" key="6">
    <source>
        <dbReference type="RuleBase" id="RU365065"/>
    </source>
</evidence>
<feature type="region of interest" description="Disordered" evidence="7">
    <location>
        <begin position="308"/>
        <end position="383"/>
    </location>
</feature>
<protein>
    <recommendedName>
        <fullName evidence="6">Solute carrier family 40 member</fullName>
    </recommendedName>
</protein>
<reference evidence="8 9" key="1">
    <citation type="journal article" date="2024" name="Nat. Commun.">
        <title>Phylogenomics reveals the evolutionary origins of lichenization in chlorophyte algae.</title>
        <authorList>
            <person name="Puginier C."/>
            <person name="Libourel C."/>
            <person name="Otte J."/>
            <person name="Skaloud P."/>
            <person name="Haon M."/>
            <person name="Grisel S."/>
            <person name="Petersen M."/>
            <person name="Berrin J.G."/>
            <person name="Delaux P.M."/>
            <person name="Dal Grande F."/>
            <person name="Keller J."/>
        </authorList>
    </citation>
    <scope>NUCLEOTIDE SEQUENCE [LARGE SCALE GENOMIC DNA]</scope>
    <source>
        <strain evidence="8 9">SAG 2523</strain>
    </source>
</reference>
<keyword evidence="6" id="KW-0406">Ion transport</keyword>
<evidence type="ECO:0000256" key="3">
    <source>
        <dbReference type="ARBA" id="ARBA00022692"/>
    </source>
</evidence>
<dbReference type="GO" id="GO:0005381">
    <property type="term" value="F:iron ion transmembrane transporter activity"/>
    <property type="evidence" value="ECO:0007669"/>
    <property type="project" value="UniProtKB-UniRule"/>
</dbReference>
<organism evidence="8 9">
    <name type="scientific">Apatococcus fuscideae</name>
    <dbReference type="NCBI Taxonomy" id="2026836"/>
    <lineage>
        <taxon>Eukaryota</taxon>
        <taxon>Viridiplantae</taxon>
        <taxon>Chlorophyta</taxon>
        <taxon>core chlorophytes</taxon>
        <taxon>Trebouxiophyceae</taxon>
        <taxon>Chlorellales</taxon>
        <taxon>Chlorellaceae</taxon>
        <taxon>Apatococcus</taxon>
    </lineage>
</organism>
<comment type="caution">
    <text evidence="6">Lacks conserved residue(s) required for the propagation of feature annotation.</text>
</comment>